<evidence type="ECO:0000313" key="3">
    <source>
        <dbReference type="EMBL" id="KAK4086110.1"/>
    </source>
</evidence>
<keyword evidence="4" id="KW-1185">Reference proteome</keyword>
<comment type="caution">
    <text evidence="3">The sequence shown here is derived from an EMBL/GenBank/DDBJ whole genome shotgun (WGS) entry which is preliminary data.</text>
</comment>
<feature type="domain" description="DUF7587" evidence="2">
    <location>
        <begin position="39"/>
        <end position="140"/>
    </location>
</feature>
<protein>
    <recommendedName>
        <fullName evidence="2">DUF7587 domain-containing protein</fullName>
    </recommendedName>
</protein>
<evidence type="ECO:0000256" key="1">
    <source>
        <dbReference type="SAM" id="MobiDB-lite"/>
    </source>
</evidence>
<accession>A0ABR0BQ06</accession>
<dbReference type="Pfam" id="PF24494">
    <property type="entry name" value="DUF7587"/>
    <property type="match status" value="1"/>
</dbReference>
<proteinExistence type="predicted"/>
<feature type="region of interest" description="Disordered" evidence="1">
    <location>
        <begin position="1"/>
        <end position="31"/>
    </location>
</feature>
<sequence length="333" mass="38273">MRKPTSPMDLTRCYSDTSAGALSSGKGSNGPSQSLEMLLCEFSKHRIKKQTSPTSLVSVSDRILDTLKRAFNKYYEGERPEQIMIVFIKVPSDRIKTIKIHSAKNLAEHFCPEPRVYSHEYVFEWAIPPDLVVHTVSVKTLLDRGLALDKYRRFKTGRGYILPRVRKLKQLMADDYFPNSWDGWDVGTSLGIFARPFGARAPVHWIARQFYFDVIEAPWVDCDGDVHSGTVSYTNGTRTDLEPGILTYMEDGIRTALVEWWFLDDDFVRDLKAHGEWMDIQRDLMAYRLISFAEDWPVHKRGSLRFHYAKAKLEELEIRDLAAMEQAAVEIGL</sequence>
<evidence type="ECO:0000259" key="2">
    <source>
        <dbReference type="Pfam" id="PF24494"/>
    </source>
</evidence>
<dbReference type="InterPro" id="IPR056009">
    <property type="entry name" value="DUF7587"/>
</dbReference>
<evidence type="ECO:0000313" key="4">
    <source>
        <dbReference type="Proteomes" id="UP001287286"/>
    </source>
</evidence>
<dbReference type="EMBL" id="JAWRVI010000044">
    <property type="protein sequence ID" value="KAK4086110.1"/>
    <property type="molecule type" value="Genomic_DNA"/>
</dbReference>
<gene>
    <name evidence="3" type="ORF">Purlil1_9639</name>
</gene>
<reference evidence="3 4" key="1">
    <citation type="journal article" date="2024" name="Microbiol. Resour. Announc.">
        <title>Genome annotations for the ascomycete fungi Trichoderma harzianum, Trichoderma aggressivum, and Purpureocillium lilacinum.</title>
        <authorList>
            <person name="Beijen E.P.W."/>
            <person name="Ohm R.A."/>
        </authorList>
    </citation>
    <scope>NUCLEOTIDE SEQUENCE [LARGE SCALE GENOMIC DNA]</scope>
    <source>
        <strain evidence="3 4">CBS 150709</strain>
    </source>
</reference>
<feature type="compositionally biased region" description="Polar residues" evidence="1">
    <location>
        <begin position="14"/>
        <end position="31"/>
    </location>
</feature>
<name>A0ABR0BQ06_PURLI</name>
<organism evidence="3 4">
    <name type="scientific">Purpureocillium lilacinum</name>
    <name type="common">Paecilomyces lilacinus</name>
    <dbReference type="NCBI Taxonomy" id="33203"/>
    <lineage>
        <taxon>Eukaryota</taxon>
        <taxon>Fungi</taxon>
        <taxon>Dikarya</taxon>
        <taxon>Ascomycota</taxon>
        <taxon>Pezizomycotina</taxon>
        <taxon>Sordariomycetes</taxon>
        <taxon>Hypocreomycetidae</taxon>
        <taxon>Hypocreales</taxon>
        <taxon>Ophiocordycipitaceae</taxon>
        <taxon>Purpureocillium</taxon>
    </lineage>
</organism>
<dbReference type="Proteomes" id="UP001287286">
    <property type="component" value="Unassembled WGS sequence"/>
</dbReference>